<dbReference type="EMBL" id="JACAQE010000001">
    <property type="protein sequence ID" value="NWC12754.1"/>
    <property type="molecule type" value="Genomic_DNA"/>
</dbReference>
<sequence length="138" mass="14605">MVKKITPDPPPCSTSSVAEKATCPSRVTRDSQGQISSKPPHDQTPILLETLPATAFKAVESNTSSAPALFSVQPGITARVALTQVSQLLKSAELNADEICPRLSGFERDLLMGLIHCVTLSRTVVNALLDGASPQTHT</sequence>
<dbReference type="Proteomes" id="UP000517547">
    <property type="component" value="Unassembled WGS sequence"/>
</dbReference>
<organism evidence="2 3">
    <name type="scientific">Pseudomonas gingeri</name>
    <dbReference type="NCBI Taxonomy" id="117681"/>
    <lineage>
        <taxon>Bacteria</taxon>
        <taxon>Pseudomonadati</taxon>
        <taxon>Pseudomonadota</taxon>
        <taxon>Gammaproteobacteria</taxon>
        <taxon>Pseudomonadales</taxon>
        <taxon>Pseudomonadaceae</taxon>
        <taxon>Pseudomonas</taxon>
    </lineage>
</organism>
<accession>A0A7Y7XVA5</accession>
<evidence type="ECO:0000313" key="2">
    <source>
        <dbReference type="EMBL" id="NWC12754.1"/>
    </source>
</evidence>
<dbReference type="Pfam" id="PF19619">
    <property type="entry name" value="DUF6124"/>
    <property type="match status" value="1"/>
</dbReference>
<comment type="caution">
    <text evidence="2">The sequence shown here is derived from an EMBL/GenBank/DDBJ whole genome shotgun (WGS) entry which is preliminary data.</text>
</comment>
<dbReference type="AlphaFoldDB" id="A0A7Y7XVA5"/>
<dbReference type="RefSeq" id="WP_017127165.1">
    <property type="nucleotide sequence ID" value="NZ_JACAOK010000070.1"/>
</dbReference>
<reference evidence="2 3" key="1">
    <citation type="submission" date="2020-04" db="EMBL/GenBank/DDBJ databases">
        <title>Molecular characterization of pseudomonads from Agaricus bisporus reveal novel blotch 2 pathogens in Western Europe.</title>
        <authorList>
            <person name="Taparia T."/>
            <person name="Krijger M."/>
            <person name="Haynes E."/>
            <person name="Elpinstone J.G."/>
            <person name="Noble R."/>
            <person name="Van Der Wolf J."/>
        </authorList>
    </citation>
    <scope>NUCLEOTIDE SEQUENCE [LARGE SCALE GENOMIC DNA]</scope>
    <source>
        <strain evidence="2 3">IPO3738</strain>
    </source>
</reference>
<protein>
    <recommendedName>
        <fullName evidence="4">DUF3077 domain-containing protein</fullName>
    </recommendedName>
</protein>
<evidence type="ECO:0000313" key="3">
    <source>
        <dbReference type="Proteomes" id="UP000517547"/>
    </source>
</evidence>
<proteinExistence type="predicted"/>
<feature type="region of interest" description="Disordered" evidence="1">
    <location>
        <begin position="1"/>
        <end position="44"/>
    </location>
</feature>
<name>A0A7Y7XVA5_9PSED</name>
<evidence type="ECO:0000256" key="1">
    <source>
        <dbReference type="SAM" id="MobiDB-lite"/>
    </source>
</evidence>
<evidence type="ECO:0008006" key="4">
    <source>
        <dbReference type="Google" id="ProtNLM"/>
    </source>
</evidence>
<gene>
    <name evidence="2" type="ORF">HX845_03770</name>
</gene>